<geneLocation type="mitochondrion" evidence="4"/>
<proteinExistence type="predicted"/>
<dbReference type="Proteomes" id="UP000039324">
    <property type="component" value="Unassembled WGS sequence"/>
</dbReference>
<keyword evidence="4" id="KW-0496">Mitochondrion</keyword>
<feature type="compositionally biased region" description="Low complexity" evidence="1">
    <location>
        <begin position="283"/>
        <end position="292"/>
    </location>
</feature>
<evidence type="ECO:0000313" key="4">
    <source>
        <dbReference type="EMBL" id="SPQ96972.1"/>
    </source>
</evidence>
<dbReference type="CDD" id="cd00024">
    <property type="entry name" value="CD_CSD"/>
    <property type="match status" value="1"/>
</dbReference>
<gene>
    <name evidence="3" type="ORF">PBRA_009063</name>
    <name evidence="4" type="ORF">PLBR_LOCUS4187</name>
</gene>
<evidence type="ECO:0000313" key="3">
    <source>
        <dbReference type="EMBL" id="CEP02479.1"/>
    </source>
</evidence>
<dbReference type="Proteomes" id="UP000290189">
    <property type="component" value="Unassembled WGS sequence"/>
</dbReference>
<dbReference type="SMART" id="SM00298">
    <property type="entry name" value="CHROMO"/>
    <property type="match status" value="1"/>
</dbReference>
<name>A0A0G4J507_PLABS</name>
<evidence type="ECO:0000313" key="6">
    <source>
        <dbReference type="Proteomes" id="UP000290189"/>
    </source>
</evidence>
<feature type="domain" description="Chromo" evidence="2">
    <location>
        <begin position="7"/>
        <end position="69"/>
    </location>
</feature>
<dbReference type="InterPro" id="IPR016197">
    <property type="entry name" value="Chromo-like_dom_sf"/>
</dbReference>
<evidence type="ECO:0000259" key="2">
    <source>
        <dbReference type="PROSITE" id="PS50013"/>
    </source>
</evidence>
<evidence type="ECO:0000256" key="1">
    <source>
        <dbReference type="SAM" id="MobiDB-lite"/>
    </source>
</evidence>
<feature type="compositionally biased region" description="Low complexity" evidence="1">
    <location>
        <begin position="306"/>
        <end position="322"/>
    </location>
</feature>
<dbReference type="AlphaFoldDB" id="A0A0G4J507"/>
<feature type="region of interest" description="Disordered" evidence="1">
    <location>
        <begin position="92"/>
        <end position="136"/>
    </location>
</feature>
<feature type="region of interest" description="Disordered" evidence="1">
    <location>
        <begin position="283"/>
        <end position="403"/>
    </location>
</feature>
<organism evidence="3 5">
    <name type="scientific">Plasmodiophora brassicae</name>
    <name type="common">Clubroot disease agent</name>
    <dbReference type="NCBI Taxonomy" id="37360"/>
    <lineage>
        <taxon>Eukaryota</taxon>
        <taxon>Sar</taxon>
        <taxon>Rhizaria</taxon>
        <taxon>Endomyxa</taxon>
        <taxon>Phytomyxea</taxon>
        <taxon>Plasmodiophorida</taxon>
        <taxon>Plasmodiophoridae</taxon>
        <taxon>Plasmodiophora</taxon>
    </lineage>
</organism>
<reference evidence="3 5" key="1">
    <citation type="submission" date="2015-02" db="EMBL/GenBank/DDBJ databases">
        <authorList>
            <person name="Chooi Y.-H."/>
        </authorList>
    </citation>
    <scope>NUCLEOTIDE SEQUENCE [LARGE SCALE GENOMIC DNA]</scope>
    <source>
        <strain evidence="3">E3</strain>
    </source>
</reference>
<dbReference type="PROSITE" id="PS50013">
    <property type="entry name" value="CHROMO_2"/>
    <property type="match status" value="1"/>
</dbReference>
<protein>
    <recommendedName>
        <fullName evidence="2">Chromo domain-containing protein</fullName>
    </recommendedName>
</protein>
<dbReference type="InterPro" id="IPR000953">
    <property type="entry name" value="Chromo/chromo_shadow_dom"/>
</dbReference>
<evidence type="ECO:0000313" key="5">
    <source>
        <dbReference type="Proteomes" id="UP000039324"/>
    </source>
</evidence>
<sequence length="438" mass="48751">MTEERPWAVTAITDRRVVADGHVQYLVRWEAGARLPDSWVAEDDIRLHGFGAFIDEFESQQAPSQFATRPVVVDIVDTRARIDSAQTLLHSITSDDDGSISSSPPHSSSKKHKLPVEKQQQQQQQPQPSPPVNNGAETTLTVQTLFAHSNADIGCAMLQQLPPQERPSFLQYATRYFSRADLITLQKCMYPDGMTFFDEMAGWVRHEFDAARQADHPHPITFVQDVLILVDLLPLVDDGVDYTAAAKLVLQMAVQAQNKDVNIVARRILDNWAHHGQRFAEASAAASTSRTASPKHIETSSNVVMPASGSGSRQPSRQQGHSRPGRNGSGPRDAAALTPTAPSQLLPDSVPQFRQRSRSRSPGRQTSLDDRRNKRQFHSDADHHRGGQDRSRTGPPRKSMRLTEADRRELIERGACLYCRQDGHLKSDCKIRPASRFG</sequence>
<reference evidence="4 6" key="2">
    <citation type="submission" date="2018-03" db="EMBL/GenBank/DDBJ databases">
        <authorList>
            <person name="Fogelqvist J."/>
        </authorList>
    </citation>
    <scope>NUCLEOTIDE SEQUENCE [LARGE SCALE GENOMIC DNA]</scope>
</reference>
<feature type="compositionally biased region" description="Basic and acidic residues" evidence="1">
    <location>
        <begin position="367"/>
        <end position="392"/>
    </location>
</feature>
<dbReference type="EMBL" id="CDSF01000129">
    <property type="protein sequence ID" value="CEP02479.1"/>
    <property type="molecule type" value="Genomic_DNA"/>
</dbReference>
<dbReference type="EMBL" id="OVEO01000006">
    <property type="protein sequence ID" value="SPQ96972.1"/>
    <property type="molecule type" value="Genomic_DNA"/>
</dbReference>
<dbReference type="SUPFAM" id="SSF54160">
    <property type="entry name" value="Chromo domain-like"/>
    <property type="match status" value="1"/>
</dbReference>
<keyword evidence="5" id="KW-1185">Reference proteome</keyword>
<accession>A0A0G4J507</accession>
<dbReference type="Gene3D" id="2.40.50.40">
    <property type="match status" value="1"/>
</dbReference>